<keyword evidence="3" id="KW-1185">Reference proteome</keyword>
<protein>
    <submittedName>
        <fullName evidence="2">Uncharacterized protein</fullName>
    </submittedName>
</protein>
<accession>A0A9W6BEM6</accession>
<feature type="compositionally biased region" description="Low complexity" evidence="1">
    <location>
        <begin position="143"/>
        <end position="154"/>
    </location>
</feature>
<name>A0A9W6BEM6_9CHLO</name>
<feature type="region of interest" description="Disordered" evidence="1">
    <location>
        <begin position="250"/>
        <end position="309"/>
    </location>
</feature>
<dbReference type="AlphaFoldDB" id="A0A9W6BEM6"/>
<feature type="compositionally biased region" description="Low complexity" evidence="1">
    <location>
        <begin position="179"/>
        <end position="215"/>
    </location>
</feature>
<organism evidence="2 3">
    <name type="scientific">Pleodorina starrii</name>
    <dbReference type="NCBI Taxonomy" id="330485"/>
    <lineage>
        <taxon>Eukaryota</taxon>
        <taxon>Viridiplantae</taxon>
        <taxon>Chlorophyta</taxon>
        <taxon>core chlorophytes</taxon>
        <taxon>Chlorophyceae</taxon>
        <taxon>CS clade</taxon>
        <taxon>Chlamydomonadales</taxon>
        <taxon>Volvocaceae</taxon>
        <taxon>Pleodorina</taxon>
    </lineage>
</organism>
<evidence type="ECO:0000313" key="3">
    <source>
        <dbReference type="Proteomes" id="UP001165080"/>
    </source>
</evidence>
<dbReference type="Proteomes" id="UP001165080">
    <property type="component" value="Unassembled WGS sequence"/>
</dbReference>
<gene>
    <name evidence="2" type="primary">PLEST006008</name>
    <name evidence="2" type="ORF">PLESTB_000402500</name>
</gene>
<sequence>MLRKRATGAPPVLGAKATAAVTVASAVANMPTRRGGAGTKKRSAVAAAQVTVTTGLPSASNIKPCGIQGGHLADAVGNRPEAVFLQNSQVGYLRHIVAELPDETPAGPSAIPEGLAASTSAAGHLTQPPARGRAVATNKQKRAAAAAAAPSADPQDPDYDIGKEKRPRPASTPAKRRQQQGQKQQRQTRQVGKKQPQGKQEPQPPGQQQQQQQQQPEHRPWIQRFRDFTFVTFVLNLLAEASAAAFTATAGGGGETDNNGAAPPPTELGAADAPESAAIPTAAAARSTAPTAADVDMQETEAAAARGDPPPTCLNRIYTFCGRLGLRDTLAEQVQGTAKQDAIEAANTGRGEETANVAALTTAKMIEACKGCKKRTAALGGPTTPAIEMAPADATGRQFGTAADLQAAPGSEDDGRRADDVNGSDLMAFLRWLYFGRQGEDDGDAEAPADKGTATAAGAAAAAAGEPMAAAAADATNTTTGGFLAAVAVAAMENQPLQKLLDEWKGDDDEDDDVGQYFVDSVMEPAVPSTLPPSLHPSGGPVGADVWRTSACVGDDCWSGHPGSSGTCAHVRPLPGTPPGQKDKYDGDPLYDVLHGDPAACDRRDELMEIAISLEAANNAPLSWAS</sequence>
<comment type="caution">
    <text evidence="2">The sequence shown here is derived from an EMBL/GenBank/DDBJ whole genome shotgun (WGS) entry which is preliminary data.</text>
</comment>
<evidence type="ECO:0000256" key="1">
    <source>
        <dbReference type="SAM" id="MobiDB-lite"/>
    </source>
</evidence>
<feature type="region of interest" description="Disordered" evidence="1">
    <location>
        <begin position="121"/>
        <end position="218"/>
    </location>
</feature>
<feature type="compositionally biased region" description="Low complexity" evidence="1">
    <location>
        <begin position="270"/>
        <end position="293"/>
    </location>
</feature>
<proteinExistence type="predicted"/>
<reference evidence="2 3" key="1">
    <citation type="journal article" date="2023" name="Commun. Biol.">
        <title>Reorganization of the ancestral sex-determining regions during the evolution of trioecy in Pleodorina starrii.</title>
        <authorList>
            <person name="Takahashi K."/>
            <person name="Suzuki S."/>
            <person name="Kawai-Toyooka H."/>
            <person name="Yamamoto K."/>
            <person name="Hamaji T."/>
            <person name="Ootsuki R."/>
            <person name="Yamaguchi H."/>
            <person name="Kawachi M."/>
            <person name="Higashiyama T."/>
            <person name="Nozaki H."/>
        </authorList>
    </citation>
    <scope>NUCLEOTIDE SEQUENCE [LARGE SCALE GENOMIC DNA]</scope>
    <source>
        <strain evidence="2 3">NIES-4479</strain>
    </source>
</reference>
<dbReference type="EMBL" id="BRXU01000003">
    <property type="protein sequence ID" value="GLC50643.1"/>
    <property type="molecule type" value="Genomic_DNA"/>
</dbReference>
<evidence type="ECO:0000313" key="2">
    <source>
        <dbReference type="EMBL" id="GLC50643.1"/>
    </source>
</evidence>